<evidence type="ECO:0000256" key="1">
    <source>
        <dbReference type="SAM" id="MobiDB-lite"/>
    </source>
</evidence>
<dbReference type="AlphaFoldDB" id="A0A7K1URY0"/>
<evidence type="ECO:0000313" key="3">
    <source>
        <dbReference type="Proteomes" id="UP000466794"/>
    </source>
</evidence>
<reference evidence="2 3" key="1">
    <citation type="submission" date="2019-12" db="EMBL/GenBank/DDBJ databases">
        <title>Nocardia sp. nov. ET3-3 isolated from soil.</title>
        <authorList>
            <person name="Kanchanasin P."/>
            <person name="Tanasupawat S."/>
            <person name="Yuki M."/>
            <person name="Kudo T."/>
        </authorList>
    </citation>
    <scope>NUCLEOTIDE SEQUENCE [LARGE SCALE GENOMIC DNA]</scope>
    <source>
        <strain evidence="2 3">ET3-3</strain>
    </source>
</reference>
<dbReference type="EMBL" id="WRPP01000001">
    <property type="protein sequence ID" value="MVU77096.1"/>
    <property type="molecule type" value="Genomic_DNA"/>
</dbReference>
<name>A0A7K1URY0_9NOCA</name>
<keyword evidence="3" id="KW-1185">Reference proteome</keyword>
<sequence length="60" mass="6369">MAETKPVPESPDPKATQAETAAPSLEPPEPRAPDAQRFSDFSEQLEVMHGDAHLGIGNDG</sequence>
<dbReference type="Proteomes" id="UP000466794">
    <property type="component" value="Unassembled WGS sequence"/>
</dbReference>
<accession>A0A7K1URY0</accession>
<gene>
    <name evidence="2" type="ORF">GPX89_07525</name>
</gene>
<proteinExistence type="predicted"/>
<dbReference type="RefSeq" id="WP_157386491.1">
    <property type="nucleotide sequence ID" value="NZ_WRPP01000001.1"/>
</dbReference>
<feature type="region of interest" description="Disordered" evidence="1">
    <location>
        <begin position="1"/>
        <end position="42"/>
    </location>
</feature>
<protein>
    <submittedName>
        <fullName evidence="2">Uncharacterized protein</fullName>
    </submittedName>
</protein>
<organism evidence="2 3">
    <name type="scientific">Nocardia terrae</name>
    <dbReference type="NCBI Taxonomy" id="2675851"/>
    <lineage>
        <taxon>Bacteria</taxon>
        <taxon>Bacillati</taxon>
        <taxon>Actinomycetota</taxon>
        <taxon>Actinomycetes</taxon>
        <taxon>Mycobacteriales</taxon>
        <taxon>Nocardiaceae</taxon>
        <taxon>Nocardia</taxon>
    </lineage>
</organism>
<comment type="caution">
    <text evidence="2">The sequence shown here is derived from an EMBL/GenBank/DDBJ whole genome shotgun (WGS) entry which is preliminary data.</text>
</comment>
<evidence type="ECO:0000313" key="2">
    <source>
        <dbReference type="EMBL" id="MVU77096.1"/>
    </source>
</evidence>